<sequence length="72" mass="8428">MVIVDRELNKMPKIMSPSVWIYQNGGSGFGKYLPNEKQMVCLICRYKCALSPRLELHATHYPHLISRAWIFF</sequence>
<dbReference type="EMBL" id="HACA01033362">
    <property type="protein sequence ID" value="CDW50723.1"/>
    <property type="molecule type" value="Transcribed_RNA"/>
</dbReference>
<organism evidence="1">
    <name type="scientific">Lepeophtheirus salmonis</name>
    <name type="common">Salmon louse</name>
    <name type="synonym">Caligus salmonis</name>
    <dbReference type="NCBI Taxonomy" id="72036"/>
    <lineage>
        <taxon>Eukaryota</taxon>
        <taxon>Metazoa</taxon>
        <taxon>Ecdysozoa</taxon>
        <taxon>Arthropoda</taxon>
        <taxon>Crustacea</taxon>
        <taxon>Multicrustacea</taxon>
        <taxon>Hexanauplia</taxon>
        <taxon>Copepoda</taxon>
        <taxon>Siphonostomatoida</taxon>
        <taxon>Caligidae</taxon>
        <taxon>Lepeophtheirus</taxon>
    </lineage>
</organism>
<proteinExistence type="predicted"/>
<evidence type="ECO:0000313" key="1">
    <source>
        <dbReference type="EMBL" id="CDW50723.1"/>
    </source>
</evidence>
<name>A0A0K2VJS9_LEPSM</name>
<accession>A0A0K2VJS9</accession>
<protein>
    <submittedName>
        <fullName evidence="1">Uncharacterized protein</fullName>
    </submittedName>
</protein>
<reference evidence="1" key="1">
    <citation type="submission" date="2014-05" db="EMBL/GenBank/DDBJ databases">
        <authorList>
            <person name="Chronopoulou M."/>
        </authorList>
    </citation>
    <scope>NUCLEOTIDE SEQUENCE</scope>
    <source>
        <tissue evidence="1">Whole organism</tissue>
    </source>
</reference>
<dbReference type="AlphaFoldDB" id="A0A0K2VJS9"/>